<sequence>MTFRLPSLEGAVDPVIAHRLIREICMINFCSELMYTDKLLDQTRPQPSRDLTIAELDVTISRHQHKCDGLIEWIFFYNGLEPDPSIDYGIVAVDWDRRYEALRTFWALLDTWRGDKSLLWRRGIDMDLSKLEYAEGAQWERLLAEFYVQSVFSVLGRPPSLPRRL</sequence>
<organism evidence="1 2">
    <name type="scientific">Rhodocollybia butyracea</name>
    <dbReference type="NCBI Taxonomy" id="206335"/>
    <lineage>
        <taxon>Eukaryota</taxon>
        <taxon>Fungi</taxon>
        <taxon>Dikarya</taxon>
        <taxon>Basidiomycota</taxon>
        <taxon>Agaricomycotina</taxon>
        <taxon>Agaricomycetes</taxon>
        <taxon>Agaricomycetidae</taxon>
        <taxon>Agaricales</taxon>
        <taxon>Marasmiineae</taxon>
        <taxon>Omphalotaceae</taxon>
        <taxon>Rhodocollybia</taxon>
    </lineage>
</organism>
<dbReference type="OrthoDB" id="3048359at2759"/>
<accession>A0A9P5PW80</accession>
<evidence type="ECO:0000313" key="1">
    <source>
        <dbReference type="EMBL" id="KAF9070267.1"/>
    </source>
</evidence>
<keyword evidence="2" id="KW-1185">Reference proteome</keyword>
<name>A0A9P5PW80_9AGAR</name>
<evidence type="ECO:0000313" key="2">
    <source>
        <dbReference type="Proteomes" id="UP000772434"/>
    </source>
</evidence>
<dbReference type="Proteomes" id="UP000772434">
    <property type="component" value="Unassembled WGS sequence"/>
</dbReference>
<reference evidence="1" key="1">
    <citation type="submission" date="2020-11" db="EMBL/GenBank/DDBJ databases">
        <authorList>
            <consortium name="DOE Joint Genome Institute"/>
            <person name="Ahrendt S."/>
            <person name="Riley R."/>
            <person name="Andreopoulos W."/>
            <person name="Labutti K."/>
            <person name="Pangilinan J."/>
            <person name="Ruiz-Duenas F.J."/>
            <person name="Barrasa J.M."/>
            <person name="Sanchez-Garcia M."/>
            <person name="Camarero S."/>
            <person name="Miyauchi S."/>
            <person name="Serrano A."/>
            <person name="Linde D."/>
            <person name="Babiker R."/>
            <person name="Drula E."/>
            <person name="Ayuso-Fernandez I."/>
            <person name="Pacheco R."/>
            <person name="Padilla G."/>
            <person name="Ferreira P."/>
            <person name="Barriuso J."/>
            <person name="Kellner H."/>
            <person name="Castanera R."/>
            <person name="Alfaro M."/>
            <person name="Ramirez L."/>
            <person name="Pisabarro A.G."/>
            <person name="Kuo A."/>
            <person name="Tritt A."/>
            <person name="Lipzen A."/>
            <person name="He G."/>
            <person name="Yan M."/>
            <person name="Ng V."/>
            <person name="Cullen D."/>
            <person name="Martin F."/>
            <person name="Rosso M.-N."/>
            <person name="Henrissat B."/>
            <person name="Hibbett D."/>
            <person name="Martinez A.T."/>
            <person name="Grigoriev I.V."/>
        </authorList>
    </citation>
    <scope>NUCLEOTIDE SEQUENCE</scope>
    <source>
        <strain evidence="1">AH 40177</strain>
    </source>
</reference>
<dbReference type="AlphaFoldDB" id="A0A9P5PW80"/>
<gene>
    <name evidence="1" type="ORF">BDP27DRAFT_1420147</name>
</gene>
<proteinExistence type="predicted"/>
<dbReference type="EMBL" id="JADNRY010000042">
    <property type="protein sequence ID" value="KAF9070267.1"/>
    <property type="molecule type" value="Genomic_DNA"/>
</dbReference>
<comment type="caution">
    <text evidence="1">The sequence shown here is derived from an EMBL/GenBank/DDBJ whole genome shotgun (WGS) entry which is preliminary data.</text>
</comment>
<protein>
    <submittedName>
        <fullName evidence="1">Uncharacterized protein</fullName>
    </submittedName>
</protein>